<organism evidence="1 2">
    <name type="scientific">Gordonia phage OneUp</name>
    <dbReference type="NCBI Taxonomy" id="1838074"/>
    <lineage>
        <taxon>Viruses</taxon>
        <taxon>Duplodnaviria</taxon>
        <taxon>Heunggongvirae</taxon>
        <taxon>Uroviricota</taxon>
        <taxon>Caudoviricetes</taxon>
        <taxon>Oneupvirus</taxon>
        <taxon>Oneupvirus oneup</taxon>
    </lineage>
</organism>
<accession>A0A160DF36</accession>
<name>A0A160DF36_9CAUD</name>
<keyword evidence="2" id="KW-1185">Reference proteome</keyword>
<dbReference type="GeneID" id="28800624"/>
<reference evidence="2" key="1">
    <citation type="submission" date="2016-03" db="EMBL/GenBank/DDBJ databases">
        <authorList>
            <person name="Ploux O."/>
        </authorList>
    </citation>
    <scope>NUCLEOTIDE SEQUENCE [LARGE SCALE GENOMIC DNA]</scope>
</reference>
<sequence>MLVTTFILSLFIAHQAPAPVDLDNVPPSMVAVLPACEYEDGNTNGLPCVWDGRYYNDSSAYRN</sequence>
<dbReference type="OrthoDB" id="26714at10239"/>
<evidence type="ECO:0000313" key="2">
    <source>
        <dbReference type="Proteomes" id="UP000204609"/>
    </source>
</evidence>
<proteinExistence type="predicted"/>
<dbReference type="RefSeq" id="YP_009274582.1">
    <property type="nucleotide sequence ID" value="NC_030917.1"/>
</dbReference>
<evidence type="ECO:0000313" key="1">
    <source>
        <dbReference type="EMBL" id="ANA86499.1"/>
    </source>
</evidence>
<gene>
    <name evidence="1" type="primary">166</name>
    <name evidence="1" type="ORF">PBI_ONEUP_166</name>
</gene>
<dbReference type="KEGG" id="vg:28800624"/>
<dbReference type="Proteomes" id="UP000204609">
    <property type="component" value="Segment"/>
</dbReference>
<dbReference type="EMBL" id="KU998245">
    <property type="protein sequence ID" value="ANA86499.1"/>
    <property type="molecule type" value="Genomic_DNA"/>
</dbReference>
<protein>
    <submittedName>
        <fullName evidence="1">Uncharacterized protein</fullName>
    </submittedName>
</protein>